<dbReference type="AlphaFoldDB" id="A0A7W3T787"/>
<dbReference type="Proteomes" id="UP000530234">
    <property type="component" value="Unassembled WGS sequence"/>
</dbReference>
<dbReference type="EMBL" id="VKHS01000810">
    <property type="protein sequence ID" value="MBB0232214.1"/>
    <property type="molecule type" value="Genomic_DNA"/>
</dbReference>
<evidence type="ECO:0000313" key="2">
    <source>
        <dbReference type="Proteomes" id="UP000530234"/>
    </source>
</evidence>
<gene>
    <name evidence="1" type="ORF">FOE67_22610</name>
</gene>
<keyword evidence="2" id="KW-1185">Reference proteome</keyword>
<dbReference type="RefSeq" id="WP_182666757.1">
    <property type="nucleotide sequence ID" value="NZ_VKHS01000810.1"/>
</dbReference>
<organism evidence="1 2">
    <name type="scientific">Streptomyces calidiresistens</name>
    <dbReference type="NCBI Taxonomy" id="1485586"/>
    <lineage>
        <taxon>Bacteria</taxon>
        <taxon>Bacillati</taxon>
        <taxon>Actinomycetota</taxon>
        <taxon>Actinomycetes</taxon>
        <taxon>Kitasatosporales</taxon>
        <taxon>Streptomycetaceae</taxon>
        <taxon>Streptomyces</taxon>
    </lineage>
</organism>
<proteinExistence type="predicted"/>
<reference evidence="2" key="1">
    <citation type="submission" date="2019-10" db="EMBL/GenBank/DDBJ databases">
        <title>Streptomyces sp. nov., a novel actinobacterium isolated from alkaline environment.</title>
        <authorList>
            <person name="Golinska P."/>
        </authorList>
    </citation>
    <scope>NUCLEOTIDE SEQUENCE [LARGE SCALE GENOMIC DNA]</scope>
    <source>
        <strain evidence="2">DSM 42108</strain>
    </source>
</reference>
<evidence type="ECO:0000313" key="1">
    <source>
        <dbReference type="EMBL" id="MBB0232214.1"/>
    </source>
</evidence>
<sequence>MIDPSAFRELTAVTAATTREFVHLVQLAAELGGPEAFPIDPDTVFGDALHRPARAHRTYLELAAAFDVPERLANLLLFHMQLWTFAGGPTHPVGRWVDLPAAAAAVRLLPLLAVMHRAGMGDGSPRTAYRRWTAASELRQSWGLDVDLVLPLLRIRPLTP</sequence>
<comment type="caution">
    <text evidence="1">The sequence shown here is derived from an EMBL/GenBank/DDBJ whole genome shotgun (WGS) entry which is preliminary data.</text>
</comment>
<protein>
    <submittedName>
        <fullName evidence="1">Uncharacterized protein</fullName>
    </submittedName>
</protein>
<name>A0A7W3T787_9ACTN</name>
<accession>A0A7W3T787</accession>